<keyword evidence="2" id="KW-1185">Reference proteome</keyword>
<organism evidence="1 2">
    <name type="scientific">Actinacidiphila oryziradicis</name>
    <dbReference type="NCBI Taxonomy" id="2571141"/>
    <lineage>
        <taxon>Bacteria</taxon>
        <taxon>Bacillati</taxon>
        <taxon>Actinomycetota</taxon>
        <taxon>Actinomycetes</taxon>
        <taxon>Kitasatosporales</taxon>
        <taxon>Streptomycetaceae</taxon>
        <taxon>Actinacidiphila</taxon>
    </lineage>
</organism>
<sequence length="70" mass="7485">MPPVGSLENLLRAIVEQTAHGLLTVDPHGGQGRFRRDAAQAAAEATAERHEREAVSIWLTDHGTSGPPHP</sequence>
<reference evidence="1 2" key="1">
    <citation type="submission" date="2019-04" db="EMBL/GenBank/DDBJ databases">
        <title>Streptomyces oryziradicis sp. nov., a novel actinomycete isolated from rhizosphere soil of rice (Oryza sativa L.).</title>
        <authorList>
            <person name="Li C."/>
        </authorList>
    </citation>
    <scope>NUCLEOTIDE SEQUENCE [LARGE SCALE GENOMIC DNA]</scope>
    <source>
        <strain evidence="1 2">NEAU-C40</strain>
    </source>
</reference>
<evidence type="ECO:0000313" key="1">
    <source>
        <dbReference type="EMBL" id="TJZ94379.1"/>
    </source>
</evidence>
<name>A0A4U0RFW9_9ACTN</name>
<accession>A0A4U0RFW9</accession>
<dbReference type="AlphaFoldDB" id="A0A4U0RFW9"/>
<protein>
    <submittedName>
        <fullName evidence="1">Uncharacterized protein</fullName>
    </submittedName>
</protein>
<comment type="caution">
    <text evidence="1">The sequence shown here is derived from an EMBL/GenBank/DDBJ whole genome shotgun (WGS) entry which is preliminary data.</text>
</comment>
<dbReference type="EMBL" id="SUMC01000228">
    <property type="protein sequence ID" value="TJZ94379.1"/>
    <property type="molecule type" value="Genomic_DNA"/>
</dbReference>
<dbReference type="RefSeq" id="WP_136731513.1">
    <property type="nucleotide sequence ID" value="NZ_SUMC01000228.1"/>
</dbReference>
<evidence type="ECO:0000313" key="2">
    <source>
        <dbReference type="Proteomes" id="UP000305778"/>
    </source>
</evidence>
<gene>
    <name evidence="1" type="ORF">FCI23_53900</name>
</gene>
<dbReference type="Proteomes" id="UP000305778">
    <property type="component" value="Unassembled WGS sequence"/>
</dbReference>
<proteinExistence type="predicted"/>